<dbReference type="EC" id="4.1.2.13" evidence="3"/>
<dbReference type="PIRSF" id="PIRSF001359">
    <property type="entry name" value="F_bP_aldolase_II"/>
    <property type="match status" value="1"/>
</dbReference>
<dbReference type="InterPro" id="IPR050246">
    <property type="entry name" value="Class_II_FBP_aldolase"/>
</dbReference>
<dbReference type="EMBL" id="KL584770">
    <property type="protein sequence ID" value="KEQ92594.1"/>
    <property type="molecule type" value="Genomic_DNA"/>
</dbReference>
<dbReference type="UniPathway" id="UPA00109">
    <property type="reaction ID" value="UER00183"/>
</dbReference>
<name>A0A074Y9F3_AURSE</name>
<dbReference type="InterPro" id="IPR000771">
    <property type="entry name" value="FBA_II"/>
</dbReference>
<comment type="function">
    <text evidence="3">Catalyzes the aldol condensation of dihydroxyacetone phosphate (DHAP or glycerone-phosphate) with glyceraldehyde 3-phosphate (G3P) to form fructose 1,6-bisphosphate (FBP) in gluconeogenesis and the reverse reaction in glycolysis.</text>
</comment>
<protein>
    <recommendedName>
        <fullName evidence="3">Fructose-bisphosphate aldolase</fullName>
        <shortName evidence="3">FBP aldolase</shortName>
        <ecNumber evidence="3">4.1.2.13</ecNumber>
    </recommendedName>
</protein>
<dbReference type="OMA" id="EWQMDVC"/>
<evidence type="ECO:0000313" key="4">
    <source>
        <dbReference type="EMBL" id="KEQ92594.1"/>
    </source>
</evidence>
<evidence type="ECO:0000256" key="1">
    <source>
        <dbReference type="PIRSR" id="PIRSR001359-1"/>
    </source>
</evidence>
<comment type="catalytic activity">
    <reaction evidence="3">
        <text>beta-D-fructose 1,6-bisphosphate = D-glyceraldehyde 3-phosphate + dihydroxyacetone phosphate</text>
        <dbReference type="Rhea" id="RHEA:14729"/>
        <dbReference type="ChEBI" id="CHEBI:32966"/>
        <dbReference type="ChEBI" id="CHEBI:57642"/>
        <dbReference type="ChEBI" id="CHEBI:59776"/>
        <dbReference type="EC" id="4.1.2.13"/>
    </reaction>
</comment>
<feature type="binding site" evidence="2">
    <location>
        <position position="194"/>
    </location>
    <ligand>
        <name>Zn(2+)</name>
        <dbReference type="ChEBI" id="CHEBI:29105"/>
        <label>1</label>
        <note>catalytic</note>
    </ligand>
</feature>
<dbReference type="HOGENOM" id="CLU_040088_4_0_1"/>
<reference evidence="4 5" key="1">
    <citation type="journal article" date="2014" name="BMC Genomics">
        <title>Genome sequencing of four Aureobasidium pullulans varieties: biotechnological potential, stress tolerance, and description of new species.</title>
        <authorList>
            <person name="Gostin Ar C."/>
            <person name="Ohm R.A."/>
            <person name="Kogej T."/>
            <person name="Sonjak S."/>
            <person name="Turk M."/>
            <person name="Zajc J."/>
            <person name="Zalar P."/>
            <person name="Grube M."/>
            <person name="Sun H."/>
            <person name="Han J."/>
            <person name="Sharma A."/>
            <person name="Chiniquy J."/>
            <person name="Ngan C.Y."/>
            <person name="Lipzen A."/>
            <person name="Barry K."/>
            <person name="Grigoriev I.V."/>
            <person name="Gunde-Cimerman N."/>
        </authorList>
    </citation>
    <scope>NUCLEOTIDE SEQUENCE [LARGE SCALE GENOMIC DNA]</scope>
    <source>
        <strain evidence="4 5">EXF-2481</strain>
    </source>
</reference>
<dbReference type="OrthoDB" id="2558351at2759"/>
<comment type="cofactor">
    <cofactor evidence="2 3">
        <name>Zn(2+)</name>
        <dbReference type="ChEBI" id="CHEBI:29105"/>
    </cofactor>
    <text evidence="2 3">Binds 2 Zn(2+) ions per subunit. One is catalytic and the other provides a structural contribution.</text>
</comment>
<dbReference type="PANTHER" id="PTHR30304:SF0">
    <property type="entry name" value="D-TAGATOSE-1,6-BISPHOSPHATE ALDOLASE SUBUNIT GATY-RELATED"/>
    <property type="match status" value="1"/>
</dbReference>
<evidence type="ECO:0000256" key="2">
    <source>
        <dbReference type="PIRSR" id="PIRSR001359-3"/>
    </source>
</evidence>
<dbReference type="CDD" id="cd00947">
    <property type="entry name" value="TBP_aldolase_IIB"/>
    <property type="match status" value="1"/>
</dbReference>
<feature type="binding site" evidence="2">
    <location>
        <position position="96"/>
    </location>
    <ligand>
        <name>Zn(2+)</name>
        <dbReference type="ChEBI" id="CHEBI:29105"/>
        <label>1</label>
        <note>catalytic</note>
    </ligand>
</feature>
<keyword evidence="2 3" id="KW-0479">Metal-binding</keyword>
<dbReference type="RefSeq" id="XP_013341026.1">
    <property type="nucleotide sequence ID" value="XM_013485572.1"/>
</dbReference>
<feature type="binding site" evidence="2">
    <location>
        <position position="227"/>
    </location>
    <ligand>
        <name>Zn(2+)</name>
        <dbReference type="ChEBI" id="CHEBI:29105"/>
        <label>1</label>
        <note>catalytic</note>
    </ligand>
</feature>
<keyword evidence="3" id="KW-0456">Lyase</keyword>
<dbReference type="GO" id="GO:0008270">
    <property type="term" value="F:zinc ion binding"/>
    <property type="evidence" value="ECO:0007669"/>
    <property type="project" value="UniProtKB-UniRule"/>
</dbReference>
<dbReference type="InParanoid" id="A0A074Y9F3"/>
<sequence length="301" mass="32704">MGAQSAIIDPPRRSLAQNKTKKILEDAEKGGYGIIASIVYNVENIVAVVRAAENKRSPLIIQVFPWAITASDGLLVRAAADAAARASVPIAIHLDHAQDEALIRHAADNLPFDSIMVDMSHHEKEENLAKTKELVEYCHARGIATEAEPGRLEGGEDGVADTVDLEGVLTTPEDVEDFIATGVDFLAPAFGNIHGESPYGKTGPQLDYARLEAIKKQANGRVRIVAHGTNEWPDEVTQRVIKAGVSKINVNRLVLDDYLKHFRANAAKIPLTKLIDEGVQHTTRLQEEQMDVAWSSGKGSL</sequence>
<keyword evidence="3" id="KW-0324">Glycolysis</keyword>
<dbReference type="Proteomes" id="UP000030641">
    <property type="component" value="Unassembled WGS sequence"/>
</dbReference>
<dbReference type="PANTHER" id="PTHR30304">
    <property type="entry name" value="D-TAGATOSE-1,6-BISPHOSPHATE ALDOLASE"/>
    <property type="match status" value="1"/>
</dbReference>
<dbReference type="GeneID" id="25370574"/>
<dbReference type="GO" id="GO:0006096">
    <property type="term" value="P:glycolytic process"/>
    <property type="evidence" value="ECO:0007669"/>
    <property type="project" value="UniProtKB-UniPathway"/>
</dbReference>
<proteinExistence type="inferred from homology"/>
<dbReference type="STRING" id="1043005.A0A074Y9F3"/>
<evidence type="ECO:0000313" key="5">
    <source>
        <dbReference type="Proteomes" id="UP000030641"/>
    </source>
</evidence>
<feature type="binding site" evidence="2">
    <location>
        <position position="148"/>
    </location>
    <ligand>
        <name>Zn(2+)</name>
        <dbReference type="ChEBI" id="CHEBI:29105"/>
        <label>2</label>
    </ligand>
</feature>
<gene>
    <name evidence="4" type="ORF">AUEXF2481DRAFT_68582</name>
</gene>
<organism evidence="4 5">
    <name type="scientific">Aureobasidium subglaciale (strain EXF-2481)</name>
    <name type="common">Aureobasidium pullulans var. subglaciale</name>
    <dbReference type="NCBI Taxonomy" id="1043005"/>
    <lineage>
        <taxon>Eukaryota</taxon>
        <taxon>Fungi</taxon>
        <taxon>Dikarya</taxon>
        <taxon>Ascomycota</taxon>
        <taxon>Pezizomycotina</taxon>
        <taxon>Dothideomycetes</taxon>
        <taxon>Dothideomycetidae</taxon>
        <taxon>Dothideales</taxon>
        <taxon>Saccotheciaceae</taxon>
        <taxon>Aureobasidium</taxon>
    </lineage>
</organism>
<feature type="active site" description="Proton donor" evidence="1">
    <location>
        <position position="95"/>
    </location>
</feature>
<dbReference type="SUPFAM" id="SSF51569">
    <property type="entry name" value="Aldolase"/>
    <property type="match status" value="1"/>
</dbReference>
<feature type="binding site" evidence="2">
    <location>
        <position position="118"/>
    </location>
    <ligand>
        <name>Zn(2+)</name>
        <dbReference type="ChEBI" id="CHEBI:29105"/>
        <label>2</label>
    </ligand>
</feature>
<accession>A0A074Y9F3</accession>
<dbReference type="Pfam" id="PF01116">
    <property type="entry name" value="F_bP_aldolase"/>
    <property type="match status" value="1"/>
</dbReference>
<dbReference type="AlphaFoldDB" id="A0A074Y9F3"/>
<keyword evidence="2 3" id="KW-0862">Zinc</keyword>
<keyword evidence="5" id="KW-1185">Reference proteome</keyword>
<dbReference type="InterPro" id="IPR013785">
    <property type="entry name" value="Aldolase_TIM"/>
</dbReference>
<dbReference type="Gene3D" id="3.20.20.70">
    <property type="entry name" value="Aldolase class I"/>
    <property type="match status" value="1"/>
</dbReference>
<comment type="pathway">
    <text evidence="3">Carbohydrate degradation; glycolysis; D-glyceraldehyde 3-phosphate and glycerone phosphate from D-glucose: step 4/4.</text>
</comment>
<evidence type="ECO:0000256" key="3">
    <source>
        <dbReference type="RuleBase" id="RU366023"/>
    </source>
</evidence>
<comment type="similarity">
    <text evidence="3">Belongs to the class II fructose-bisphosphate aldolase family.</text>
</comment>
<dbReference type="GO" id="GO:0004332">
    <property type="term" value="F:fructose-bisphosphate aldolase activity"/>
    <property type="evidence" value="ECO:0007669"/>
    <property type="project" value="UniProtKB-EC"/>
</dbReference>